<gene>
    <name evidence="1" type="ORF">CRP01_14425</name>
</gene>
<dbReference type="OrthoDB" id="966005at2"/>
<dbReference type="RefSeq" id="WP_099150764.1">
    <property type="nucleotide sequence ID" value="NZ_PDUD01000020.1"/>
</dbReference>
<dbReference type="Proteomes" id="UP000223913">
    <property type="component" value="Unassembled WGS sequence"/>
</dbReference>
<proteinExistence type="predicted"/>
<protein>
    <recommendedName>
        <fullName evidence="3">Outer membrane protein beta-barrel domain-containing protein</fullName>
    </recommendedName>
</protein>
<reference evidence="1 2" key="1">
    <citation type="submission" date="2017-10" db="EMBL/GenBank/DDBJ databases">
        <title>The draft genome sequence of Lewinella nigricans NBRC 102662.</title>
        <authorList>
            <person name="Wang K."/>
        </authorList>
    </citation>
    <scope>NUCLEOTIDE SEQUENCE [LARGE SCALE GENOMIC DNA]</scope>
    <source>
        <strain evidence="1 2">NBRC 102662</strain>
    </source>
</reference>
<comment type="caution">
    <text evidence="1">The sequence shown here is derived from an EMBL/GenBank/DDBJ whole genome shotgun (WGS) entry which is preliminary data.</text>
</comment>
<evidence type="ECO:0008006" key="3">
    <source>
        <dbReference type="Google" id="ProtNLM"/>
    </source>
</evidence>
<accession>A0A2D0NAY8</accession>
<evidence type="ECO:0000313" key="1">
    <source>
        <dbReference type="EMBL" id="PHN05674.1"/>
    </source>
</evidence>
<evidence type="ECO:0000313" key="2">
    <source>
        <dbReference type="Proteomes" id="UP000223913"/>
    </source>
</evidence>
<dbReference type="EMBL" id="PDUD01000020">
    <property type="protein sequence ID" value="PHN05674.1"/>
    <property type="molecule type" value="Genomic_DNA"/>
</dbReference>
<name>A0A2D0NAY8_FLAN2</name>
<dbReference type="AlphaFoldDB" id="A0A2D0NAY8"/>
<organism evidence="1 2">
    <name type="scientific">Flavilitoribacter nigricans (strain ATCC 23147 / DSM 23189 / NBRC 102662 / NCIMB 1420 / SS-2)</name>
    <name type="common">Lewinella nigricans</name>
    <dbReference type="NCBI Taxonomy" id="1122177"/>
    <lineage>
        <taxon>Bacteria</taxon>
        <taxon>Pseudomonadati</taxon>
        <taxon>Bacteroidota</taxon>
        <taxon>Saprospiria</taxon>
        <taxon>Saprospirales</taxon>
        <taxon>Lewinellaceae</taxon>
        <taxon>Flavilitoribacter</taxon>
    </lineage>
</organism>
<sequence length="185" mass="20166">MKTHSIIAFFVLFALPLLMMGQNRPNPKFDTRHKNIYLELLGSNILYGVNFDVRLQKGRMDGLGFRAGIGGFSTSLNDEDSDLTVGLVTFPLEVNHLVGKGRSSLVTGVGLLPVYATASGQGDFSNHEFVQGEGLALMGGFLTFGYRLQPRKSGLMLQVNWNPLIVRGQGFRAGWIGIGLGMGFK</sequence>
<keyword evidence="2" id="KW-1185">Reference proteome</keyword>